<feature type="region of interest" description="Disordered" evidence="1">
    <location>
        <begin position="1"/>
        <end position="92"/>
    </location>
</feature>
<evidence type="ECO:0000256" key="1">
    <source>
        <dbReference type="SAM" id="MobiDB-lite"/>
    </source>
</evidence>
<feature type="compositionally biased region" description="Polar residues" evidence="1">
    <location>
        <begin position="136"/>
        <end position="146"/>
    </location>
</feature>
<dbReference type="OrthoDB" id="5877211at2759"/>
<evidence type="ECO:0000313" key="3">
    <source>
        <dbReference type="Proteomes" id="UP000054047"/>
    </source>
</evidence>
<proteinExistence type="predicted"/>
<protein>
    <submittedName>
        <fullName evidence="2">Uncharacterized protein</fullName>
    </submittedName>
</protein>
<organism evidence="2 3">
    <name type="scientific">Ancylostoma duodenale</name>
    <dbReference type="NCBI Taxonomy" id="51022"/>
    <lineage>
        <taxon>Eukaryota</taxon>
        <taxon>Metazoa</taxon>
        <taxon>Ecdysozoa</taxon>
        <taxon>Nematoda</taxon>
        <taxon>Chromadorea</taxon>
        <taxon>Rhabditida</taxon>
        <taxon>Rhabditina</taxon>
        <taxon>Rhabditomorpha</taxon>
        <taxon>Strongyloidea</taxon>
        <taxon>Ancylostomatidae</taxon>
        <taxon>Ancylostomatinae</taxon>
        <taxon>Ancylostoma</taxon>
    </lineage>
</organism>
<name>A0A0C2G317_9BILA</name>
<sequence length="171" mass="18250">MEPLKVAPHPLSIAPQPVAAESAPAAITVKEESKEGARKPAQPEPQHPPTSEQQTREVPGTSEDKKREPAVVDPPQKGITVNPTQTVPTQPISTYKKMMDLFATQTTSDTDDDVVAPTKPPTTSILDNPVSKAPTKPTTQHSSAGMLSQYLAAASKPKDTSPSDSDDDFFK</sequence>
<dbReference type="AlphaFoldDB" id="A0A0C2G317"/>
<accession>A0A0C2G317</accession>
<gene>
    <name evidence="2" type="ORF">ANCDUO_16581</name>
</gene>
<dbReference type="EMBL" id="KN741575">
    <property type="protein sequence ID" value="KIH53294.1"/>
    <property type="molecule type" value="Genomic_DNA"/>
</dbReference>
<evidence type="ECO:0000313" key="2">
    <source>
        <dbReference type="EMBL" id="KIH53294.1"/>
    </source>
</evidence>
<dbReference type="Proteomes" id="UP000054047">
    <property type="component" value="Unassembled WGS sequence"/>
</dbReference>
<feature type="compositionally biased region" description="Basic and acidic residues" evidence="1">
    <location>
        <begin position="29"/>
        <end position="38"/>
    </location>
</feature>
<feature type="compositionally biased region" description="Low complexity" evidence="1">
    <location>
        <begin position="80"/>
        <end position="91"/>
    </location>
</feature>
<keyword evidence="3" id="KW-1185">Reference proteome</keyword>
<feature type="region of interest" description="Disordered" evidence="1">
    <location>
        <begin position="106"/>
        <end position="171"/>
    </location>
</feature>
<reference evidence="2 3" key="1">
    <citation type="submission" date="2013-12" db="EMBL/GenBank/DDBJ databases">
        <title>Draft genome of the parsitic nematode Ancylostoma duodenale.</title>
        <authorList>
            <person name="Mitreva M."/>
        </authorList>
    </citation>
    <scope>NUCLEOTIDE SEQUENCE [LARGE SCALE GENOMIC DNA]</scope>
    <source>
        <strain evidence="2 3">Zhejiang</strain>
    </source>
</reference>